<dbReference type="InterPro" id="IPR021986">
    <property type="entry name" value="Spherulin4"/>
</dbReference>
<accession>A0A2J6RFF5</accession>
<dbReference type="PANTHER" id="PTHR35040:SF9">
    <property type="entry name" value="4-LIKE CELL SURFACE PROTEIN, PUTATIVE (AFU_ORTHOLOGUE AFUA_4G14080)-RELATED"/>
    <property type="match status" value="1"/>
</dbReference>
<dbReference type="STRING" id="1149755.A0A2J6RFF5"/>
<protein>
    <submittedName>
        <fullName evidence="1">Cell surface spherulin 4-like protein</fullName>
    </submittedName>
</protein>
<reference evidence="1 2" key="1">
    <citation type="submission" date="2016-04" db="EMBL/GenBank/DDBJ databases">
        <title>A degradative enzymes factory behind the ericoid mycorrhizal symbiosis.</title>
        <authorList>
            <consortium name="DOE Joint Genome Institute"/>
            <person name="Martino E."/>
            <person name="Morin E."/>
            <person name="Grelet G."/>
            <person name="Kuo A."/>
            <person name="Kohler A."/>
            <person name="Daghino S."/>
            <person name="Barry K."/>
            <person name="Choi C."/>
            <person name="Cichocki N."/>
            <person name="Clum A."/>
            <person name="Copeland A."/>
            <person name="Hainaut M."/>
            <person name="Haridas S."/>
            <person name="Labutti K."/>
            <person name="Lindquist E."/>
            <person name="Lipzen A."/>
            <person name="Khouja H.-R."/>
            <person name="Murat C."/>
            <person name="Ohm R."/>
            <person name="Olson A."/>
            <person name="Spatafora J."/>
            <person name="Veneault-Fourrey C."/>
            <person name="Henrissat B."/>
            <person name="Grigoriev I."/>
            <person name="Martin F."/>
            <person name="Perotto S."/>
        </authorList>
    </citation>
    <scope>NUCLEOTIDE SEQUENCE [LARGE SCALE GENOMIC DNA]</scope>
    <source>
        <strain evidence="1 2">F</strain>
    </source>
</reference>
<evidence type="ECO:0000313" key="2">
    <source>
        <dbReference type="Proteomes" id="UP000235786"/>
    </source>
</evidence>
<sequence length="264" mass="29038">MCTMFSRKSRPPPRSSVLVPLYIYPDPGVWDPLYTAIANHPTLTFILIINPTSGPGTTSLPDSDYSRETPKLNAFPNVKTVGYVSTNWGKRDFNEVLKDISVYSGWERISKVKGLCVRGVFLDETPATFSVDGMKFLEKVKAALKFQPGLGFDPLIIHNPGTISDPRYLASANLTVVFEGSYSTYKSAKLHKSISAFQRSSKLARESTACIIHGVPTSAQKKIGSEVVSELRGLAGSVFVTGLDADYYAKFCEGWEGFVTEMDK</sequence>
<dbReference type="PANTHER" id="PTHR35040">
    <property type="match status" value="1"/>
</dbReference>
<evidence type="ECO:0000313" key="1">
    <source>
        <dbReference type="EMBL" id="PMD37236.1"/>
    </source>
</evidence>
<dbReference type="OrthoDB" id="5342184at2759"/>
<keyword evidence="2" id="KW-1185">Reference proteome</keyword>
<name>A0A2J6RFF5_HYAVF</name>
<dbReference type="AlphaFoldDB" id="A0A2J6RFF5"/>
<organism evidence="1 2">
    <name type="scientific">Hyaloscypha variabilis (strain UAMH 11265 / GT02V1 / F)</name>
    <name type="common">Meliniomyces variabilis</name>
    <dbReference type="NCBI Taxonomy" id="1149755"/>
    <lineage>
        <taxon>Eukaryota</taxon>
        <taxon>Fungi</taxon>
        <taxon>Dikarya</taxon>
        <taxon>Ascomycota</taxon>
        <taxon>Pezizomycotina</taxon>
        <taxon>Leotiomycetes</taxon>
        <taxon>Helotiales</taxon>
        <taxon>Hyaloscyphaceae</taxon>
        <taxon>Hyaloscypha</taxon>
        <taxon>Hyaloscypha variabilis</taxon>
    </lineage>
</organism>
<dbReference type="EMBL" id="KZ613949">
    <property type="protein sequence ID" value="PMD37236.1"/>
    <property type="molecule type" value="Genomic_DNA"/>
</dbReference>
<gene>
    <name evidence="1" type="ORF">L207DRAFT_555804</name>
</gene>
<dbReference type="Pfam" id="PF12138">
    <property type="entry name" value="Spherulin4"/>
    <property type="match status" value="1"/>
</dbReference>
<proteinExistence type="predicted"/>
<dbReference type="Proteomes" id="UP000235786">
    <property type="component" value="Unassembled WGS sequence"/>
</dbReference>